<dbReference type="STRING" id="1044.EH31_12340"/>
<comment type="similarity">
    <text evidence="4">Belongs to the cyclic nucleotide phosphodiesterase class-III family.</text>
</comment>
<protein>
    <recommendedName>
        <fullName evidence="5">Calcineurin-like phosphoesterase domain-containing protein</fullName>
    </recommendedName>
</protein>
<evidence type="ECO:0000256" key="2">
    <source>
        <dbReference type="ARBA" id="ARBA00022801"/>
    </source>
</evidence>
<accession>A0A074M7N8</accession>
<dbReference type="InterPro" id="IPR029052">
    <property type="entry name" value="Metallo-depent_PP-like"/>
</dbReference>
<dbReference type="Pfam" id="PF00149">
    <property type="entry name" value="Metallophos"/>
    <property type="match status" value="1"/>
</dbReference>
<dbReference type="InterPro" id="IPR004843">
    <property type="entry name" value="Calcineurin-like_PHP"/>
</dbReference>
<dbReference type="GO" id="GO:0016787">
    <property type="term" value="F:hydrolase activity"/>
    <property type="evidence" value="ECO:0007669"/>
    <property type="project" value="UniProtKB-KW"/>
</dbReference>
<dbReference type="AlphaFoldDB" id="A0A074M7N8"/>
<gene>
    <name evidence="6" type="ORF">EH31_12340</name>
</gene>
<keyword evidence="3" id="KW-0408">Iron</keyword>
<dbReference type="SUPFAM" id="SSF56300">
    <property type="entry name" value="Metallo-dependent phosphatases"/>
    <property type="match status" value="1"/>
</dbReference>
<evidence type="ECO:0000256" key="4">
    <source>
        <dbReference type="ARBA" id="ARBA00025742"/>
    </source>
</evidence>
<dbReference type="PANTHER" id="PTHR42988">
    <property type="entry name" value="PHOSPHOHYDROLASE"/>
    <property type="match status" value="1"/>
</dbReference>
<dbReference type="OrthoDB" id="651281at2"/>
<dbReference type="Proteomes" id="UP000027647">
    <property type="component" value="Unassembled WGS sequence"/>
</dbReference>
<evidence type="ECO:0000259" key="5">
    <source>
        <dbReference type="Pfam" id="PF00149"/>
    </source>
</evidence>
<keyword evidence="7" id="KW-1185">Reference proteome</keyword>
<keyword evidence="2" id="KW-0378">Hydrolase</keyword>
<evidence type="ECO:0000313" key="6">
    <source>
        <dbReference type="EMBL" id="KEO89429.1"/>
    </source>
</evidence>
<dbReference type="GO" id="GO:0046872">
    <property type="term" value="F:metal ion binding"/>
    <property type="evidence" value="ECO:0007669"/>
    <property type="project" value="UniProtKB-KW"/>
</dbReference>
<dbReference type="PANTHER" id="PTHR42988:SF2">
    <property type="entry name" value="CYCLIC NUCLEOTIDE PHOSPHODIESTERASE CBUA0032-RELATED"/>
    <property type="match status" value="1"/>
</dbReference>
<keyword evidence="1" id="KW-0479">Metal-binding</keyword>
<organism evidence="6 7">
    <name type="scientific">Erythrobacter longus</name>
    <dbReference type="NCBI Taxonomy" id="1044"/>
    <lineage>
        <taxon>Bacteria</taxon>
        <taxon>Pseudomonadati</taxon>
        <taxon>Pseudomonadota</taxon>
        <taxon>Alphaproteobacteria</taxon>
        <taxon>Sphingomonadales</taxon>
        <taxon>Erythrobacteraceae</taxon>
        <taxon>Erythrobacter/Porphyrobacter group</taxon>
        <taxon>Erythrobacter</taxon>
    </lineage>
</organism>
<comment type="caution">
    <text evidence="6">The sequence shown here is derived from an EMBL/GenBank/DDBJ whole genome shotgun (WGS) entry which is preliminary data.</text>
</comment>
<evidence type="ECO:0000313" key="7">
    <source>
        <dbReference type="Proteomes" id="UP000027647"/>
    </source>
</evidence>
<feature type="domain" description="Calcineurin-like phosphoesterase" evidence="5">
    <location>
        <begin position="4"/>
        <end position="196"/>
    </location>
</feature>
<evidence type="ECO:0000256" key="3">
    <source>
        <dbReference type="ARBA" id="ARBA00023004"/>
    </source>
</evidence>
<name>A0A074M7N8_ERYLO</name>
<dbReference type="Gene3D" id="3.60.21.10">
    <property type="match status" value="1"/>
</dbReference>
<dbReference type="EMBL" id="JMIW01000005">
    <property type="protein sequence ID" value="KEO89429.1"/>
    <property type="molecule type" value="Genomic_DNA"/>
</dbReference>
<evidence type="ECO:0000256" key="1">
    <source>
        <dbReference type="ARBA" id="ARBA00022723"/>
    </source>
</evidence>
<sequence>MTTRLFHISDVHFGVENRAALETVALAVHDERPDALVCTGDLTQRATRSQYRAAADWFRQFDVPVWIDPGNHDMPYYNLWERFKRPYDRYNALRKAVAIERFETDDVVLIPLKTTVRSQNRWPWSDGHITEASEARTCEDLARYNDDPRHIIVTAHHPLHGPVAGGPNDTIRGDEVIATLASGGMDAVLTGHIHKPFSEIRAGSGWSTHVIGAGTLSTRLRGGFPPSYNVLTCVRGEPIQVELRGFQ</sequence>
<dbReference type="eggNOG" id="COG1409">
    <property type="taxonomic scope" value="Bacteria"/>
</dbReference>
<reference evidence="6 7" key="1">
    <citation type="submission" date="2014-04" db="EMBL/GenBank/DDBJ databases">
        <title>A comprehensive comparison of genomes of Erythrobacter spp. strains.</title>
        <authorList>
            <person name="Zheng Q."/>
        </authorList>
    </citation>
    <scope>NUCLEOTIDE SEQUENCE [LARGE SCALE GENOMIC DNA]</scope>
    <source>
        <strain evidence="6 7">DSM 6997</strain>
    </source>
</reference>
<proteinExistence type="inferred from homology"/>
<dbReference type="InterPro" id="IPR050884">
    <property type="entry name" value="CNP_phosphodiesterase-III"/>
</dbReference>
<dbReference type="RefSeq" id="WP_034960574.1">
    <property type="nucleotide sequence ID" value="NZ_JMIW01000005.1"/>
</dbReference>